<reference evidence="13" key="1">
    <citation type="submission" date="2020-01" db="EMBL/GenBank/DDBJ databases">
        <title>'Steroidobacter agaridevorans' sp. nov., agar-degrading bacteria isolated from rhizosphere soils.</title>
        <authorList>
            <person name="Ikenaga M."/>
            <person name="Kataoka M."/>
            <person name="Murouchi A."/>
            <person name="Katsuragi S."/>
            <person name="Sakai M."/>
        </authorList>
    </citation>
    <scope>NUCLEOTIDE SEQUENCE [LARGE SCALE GENOMIC DNA]</scope>
    <source>
        <strain evidence="13">YU21-B</strain>
    </source>
</reference>
<dbReference type="RefSeq" id="WP_161815213.1">
    <property type="nucleotide sequence ID" value="NZ_BLJN01000006.1"/>
</dbReference>
<evidence type="ECO:0000259" key="11">
    <source>
        <dbReference type="PROSITE" id="PS51007"/>
    </source>
</evidence>
<dbReference type="Pfam" id="PF13442">
    <property type="entry name" value="Cytochrome_CBB3"/>
    <property type="match status" value="1"/>
</dbReference>
<sequence>MTKLNIAGGRRARVAATWVTLALTFAVASVAGLSIADSSRADSPAASSGDQANSLVERGRYLARAGNCVSCHTAHGGAAFAGGLAFETPFGKLYSTNITPDPETGIGKWTEEQFARAVREGVRPDGAQLYPAFPYTAYTKLSDEDVAALYAYLKIVKPVSSQTPENEMSFPANQRWALGIWKAMFFDEGRFQPEEAQSPEWNRGAYLVEGLGHCSACHSPRNFMGAEKSSMAYTGGEYNDKVVTGEIRQWSAPNLTSAKNGLGPWPVEEVAAYLKTGRNSFSETHGPMNEVIVNSTRHLSDADTLAMATYLKSLPANEGDIGKPASADVLKSGEALYNLHCGTCHQPDGLGALSADAGAKLVGNPMVQASNPASLINVILYGPHLAKLSGPKRWKDMPGNFGEKLADEEVAHIASYMRNAWGNVGGAVSEEQVAKQR</sequence>
<dbReference type="PANTHER" id="PTHR35008:SF8">
    <property type="entry name" value="ALCOHOL DEHYDROGENASE CYTOCHROME C SUBUNIT"/>
    <property type="match status" value="1"/>
</dbReference>
<dbReference type="Gene3D" id="1.10.760.10">
    <property type="entry name" value="Cytochrome c-like domain"/>
    <property type="match status" value="3"/>
</dbReference>
<feature type="binding site" description="axial binding residue" evidence="10">
    <location>
        <position position="345"/>
    </location>
    <ligand>
        <name>heme c</name>
        <dbReference type="ChEBI" id="CHEBI:61717"/>
        <label>3</label>
    </ligand>
    <ligandPart>
        <name>Fe</name>
        <dbReference type="ChEBI" id="CHEBI:18248"/>
    </ligandPart>
</feature>
<organism evidence="12 13">
    <name type="scientific">Steroidobacter agaridevorans</name>
    <dbReference type="NCBI Taxonomy" id="2695856"/>
    <lineage>
        <taxon>Bacteria</taxon>
        <taxon>Pseudomonadati</taxon>
        <taxon>Pseudomonadota</taxon>
        <taxon>Gammaproteobacteria</taxon>
        <taxon>Steroidobacterales</taxon>
        <taxon>Steroidobacteraceae</taxon>
        <taxon>Steroidobacter</taxon>
    </lineage>
</organism>
<dbReference type="GO" id="GO:0016614">
    <property type="term" value="F:oxidoreductase activity, acting on CH-OH group of donors"/>
    <property type="evidence" value="ECO:0007669"/>
    <property type="project" value="InterPro"/>
</dbReference>
<comment type="subcellular location">
    <subcellularLocation>
        <location evidence="1">Cell membrane</location>
    </subcellularLocation>
</comment>
<dbReference type="PANTHER" id="PTHR35008">
    <property type="entry name" value="BLL4482 PROTEIN-RELATED"/>
    <property type="match status" value="1"/>
</dbReference>
<keyword evidence="7 10" id="KW-0408">Iron</keyword>
<comment type="cofactor">
    <cofactor evidence="9">
        <name>heme c</name>
        <dbReference type="ChEBI" id="CHEBI:61717"/>
    </cofactor>
    <text evidence="9">Binds 3 heme c groups covalently per subunit.</text>
</comment>
<dbReference type="Pfam" id="PF00034">
    <property type="entry name" value="Cytochrom_C"/>
    <property type="match status" value="1"/>
</dbReference>
<feature type="binding site" description="covalent" evidence="9">
    <location>
        <position position="217"/>
    </location>
    <ligand>
        <name>heme c</name>
        <dbReference type="ChEBI" id="CHEBI:61717"/>
        <label>2</label>
    </ligand>
</feature>
<feature type="binding site" description="covalent" evidence="9">
    <location>
        <position position="68"/>
    </location>
    <ligand>
        <name>heme c</name>
        <dbReference type="ChEBI" id="CHEBI:61717"/>
        <label>1</label>
    </ligand>
</feature>
<accession>A0A829YL78</accession>
<dbReference type="InterPro" id="IPR009056">
    <property type="entry name" value="Cyt_c-like_dom"/>
</dbReference>
<evidence type="ECO:0000256" key="2">
    <source>
        <dbReference type="ARBA" id="ARBA00022475"/>
    </source>
</evidence>
<dbReference type="AlphaFoldDB" id="A0A829YL78"/>
<comment type="caution">
    <text evidence="12">The sequence shown here is derived from an EMBL/GenBank/DDBJ whole genome shotgun (WGS) entry which is preliminary data.</text>
</comment>
<name>A0A829YL78_9GAMM</name>
<keyword evidence="6" id="KW-0677">Repeat</keyword>
<dbReference type="InterPro" id="IPR051459">
    <property type="entry name" value="Cytochrome_c-type_DH"/>
</dbReference>
<dbReference type="Proteomes" id="UP000445000">
    <property type="component" value="Unassembled WGS sequence"/>
</dbReference>
<keyword evidence="2" id="KW-1003">Cell membrane</keyword>
<dbReference type="GO" id="GO:0005506">
    <property type="term" value="F:iron ion binding"/>
    <property type="evidence" value="ECO:0007669"/>
    <property type="project" value="InterPro"/>
</dbReference>
<feature type="domain" description="Cytochrome c" evidence="11">
    <location>
        <begin position="199"/>
        <end position="315"/>
    </location>
</feature>
<feature type="binding site" description="covalent" evidence="9">
    <location>
        <position position="71"/>
    </location>
    <ligand>
        <name>heme c</name>
        <dbReference type="ChEBI" id="CHEBI:61717"/>
        <label>1</label>
    </ligand>
</feature>
<keyword evidence="5" id="KW-0732">Signal</keyword>
<keyword evidence="8" id="KW-0472">Membrane</keyword>
<evidence type="ECO:0000256" key="4">
    <source>
        <dbReference type="ARBA" id="ARBA00022723"/>
    </source>
</evidence>
<dbReference type="GO" id="GO:0005886">
    <property type="term" value="C:plasma membrane"/>
    <property type="evidence" value="ECO:0007669"/>
    <property type="project" value="UniProtKB-SubCell"/>
</dbReference>
<evidence type="ECO:0000313" key="12">
    <source>
        <dbReference type="EMBL" id="GFE83611.1"/>
    </source>
</evidence>
<evidence type="ECO:0000256" key="7">
    <source>
        <dbReference type="ARBA" id="ARBA00023004"/>
    </source>
</evidence>
<evidence type="ECO:0000256" key="10">
    <source>
        <dbReference type="PIRSR" id="PIRSR000018-51"/>
    </source>
</evidence>
<feature type="domain" description="Cytochrome c" evidence="11">
    <location>
        <begin position="54"/>
        <end position="157"/>
    </location>
</feature>
<feature type="domain" description="Cytochrome c" evidence="11">
    <location>
        <begin position="328"/>
        <end position="421"/>
    </location>
</feature>
<dbReference type="InterPro" id="IPR014353">
    <property type="entry name" value="Membr-bd_ADH_cyt_c"/>
</dbReference>
<evidence type="ECO:0000256" key="8">
    <source>
        <dbReference type="ARBA" id="ARBA00023136"/>
    </source>
</evidence>
<dbReference type="SUPFAM" id="SSF46626">
    <property type="entry name" value="Cytochrome c"/>
    <property type="match status" value="3"/>
</dbReference>
<keyword evidence="3 9" id="KW-0349">Heme</keyword>
<evidence type="ECO:0000256" key="9">
    <source>
        <dbReference type="PIRSR" id="PIRSR000018-50"/>
    </source>
</evidence>
<proteinExistence type="predicted"/>
<feature type="binding site" description="covalent" evidence="9">
    <location>
        <position position="214"/>
    </location>
    <ligand>
        <name>heme c</name>
        <dbReference type="ChEBI" id="CHEBI:61717"/>
        <label>2</label>
    </ligand>
</feature>
<evidence type="ECO:0000256" key="3">
    <source>
        <dbReference type="ARBA" id="ARBA00022617"/>
    </source>
</evidence>
<evidence type="ECO:0000313" key="13">
    <source>
        <dbReference type="Proteomes" id="UP000445000"/>
    </source>
</evidence>
<gene>
    <name evidence="12" type="ORF">GCM10011487_56110</name>
</gene>
<dbReference type="PIRSF" id="PIRSF000018">
    <property type="entry name" value="Mb_ADH_cyt_c"/>
    <property type="match status" value="1"/>
</dbReference>
<dbReference type="PROSITE" id="PS51007">
    <property type="entry name" value="CYTC"/>
    <property type="match status" value="3"/>
</dbReference>
<dbReference type="GO" id="GO:0009055">
    <property type="term" value="F:electron transfer activity"/>
    <property type="evidence" value="ECO:0007669"/>
    <property type="project" value="InterPro"/>
</dbReference>
<evidence type="ECO:0000256" key="5">
    <source>
        <dbReference type="ARBA" id="ARBA00022729"/>
    </source>
</evidence>
<keyword evidence="4 10" id="KW-0479">Metal-binding</keyword>
<keyword evidence="13" id="KW-1185">Reference proteome</keyword>
<feature type="binding site" description="covalent" evidence="9">
    <location>
        <position position="341"/>
    </location>
    <ligand>
        <name>heme c</name>
        <dbReference type="ChEBI" id="CHEBI:61717"/>
        <label>3</label>
    </ligand>
</feature>
<dbReference type="InterPro" id="IPR036909">
    <property type="entry name" value="Cyt_c-like_dom_sf"/>
</dbReference>
<feature type="binding site" description="covalent" evidence="9">
    <location>
        <position position="344"/>
    </location>
    <ligand>
        <name>heme c</name>
        <dbReference type="ChEBI" id="CHEBI:61717"/>
        <label>3</label>
    </ligand>
</feature>
<evidence type="ECO:0000256" key="6">
    <source>
        <dbReference type="ARBA" id="ARBA00022737"/>
    </source>
</evidence>
<feature type="binding site" description="axial binding residue" evidence="10">
    <location>
        <position position="72"/>
    </location>
    <ligand>
        <name>heme c</name>
        <dbReference type="ChEBI" id="CHEBI:61717"/>
        <label>1</label>
    </ligand>
    <ligandPart>
        <name>Fe</name>
        <dbReference type="ChEBI" id="CHEBI:18248"/>
    </ligandPart>
</feature>
<protein>
    <submittedName>
        <fullName evidence="12">Cytochrome c</fullName>
    </submittedName>
</protein>
<dbReference type="EMBL" id="BLJN01000006">
    <property type="protein sequence ID" value="GFE83611.1"/>
    <property type="molecule type" value="Genomic_DNA"/>
</dbReference>
<feature type="binding site" description="axial binding residue" evidence="10">
    <location>
        <position position="218"/>
    </location>
    <ligand>
        <name>heme c</name>
        <dbReference type="ChEBI" id="CHEBI:61717"/>
        <label>2</label>
    </ligand>
    <ligandPart>
        <name>Fe</name>
        <dbReference type="ChEBI" id="CHEBI:18248"/>
    </ligandPart>
</feature>
<evidence type="ECO:0000256" key="1">
    <source>
        <dbReference type="ARBA" id="ARBA00004236"/>
    </source>
</evidence>
<dbReference type="GO" id="GO:0020037">
    <property type="term" value="F:heme binding"/>
    <property type="evidence" value="ECO:0007669"/>
    <property type="project" value="InterPro"/>
</dbReference>